<feature type="region of interest" description="Disordered" evidence="1">
    <location>
        <begin position="573"/>
        <end position="592"/>
    </location>
</feature>
<dbReference type="AlphaFoldDB" id="A0A4Z1EPP1"/>
<dbReference type="Proteomes" id="UP000297777">
    <property type="component" value="Unassembled WGS sequence"/>
</dbReference>
<dbReference type="OrthoDB" id="62952at2759"/>
<evidence type="ECO:0000313" key="2">
    <source>
        <dbReference type="EMBL" id="TGO14195.1"/>
    </source>
</evidence>
<dbReference type="EMBL" id="PQXH01000056">
    <property type="protein sequence ID" value="TGO14195.1"/>
    <property type="molecule type" value="Genomic_DNA"/>
</dbReference>
<feature type="compositionally biased region" description="Basic and acidic residues" evidence="1">
    <location>
        <begin position="573"/>
        <end position="586"/>
    </location>
</feature>
<evidence type="ECO:0000256" key="1">
    <source>
        <dbReference type="SAM" id="MobiDB-lite"/>
    </source>
</evidence>
<keyword evidence="3" id="KW-1185">Reference proteome</keyword>
<name>A0A4Z1EPP1_9HELO</name>
<comment type="caution">
    <text evidence="2">The sequence shown here is derived from an EMBL/GenBank/DDBJ whole genome shotgun (WGS) entry which is preliminary data.</text>
</comment>
<proteinExistence type="predicted"/>
<protein>
    <submittedName>
        <fullName evidence="2">Uncharacterized protein</fullName>
    </submittedName>
</protein>
<organism evidence="2 3">
    <name type="scientific">Botrytis tulipae</name>
    <dbReference type="NCBI Taxonomy" id="87230"/>
    <lineage>
        <taxon>Eukaryota</taxon>
        <taxon>Fungi</taxon>
        <taxon>Dikarya</taxon>
        <taxon>Ascomycota</taxon>
        <taxon>Pezizomycotina</taxon>
        <taxon>Leotiomycetes</taxon>
        <taxon>Helotiales</taxon>
        <taxon>Sclerotiniaceae</taxon>
        <taxon>Botrytis</taxon>
    </lineage>
</organism>
<sequence length="592" mass="68756">MVQQPGSLLCGSLTALSDQLSQMLTGDQLTKVAKLIHSHLPTAVGNPEIPVDGCPLLELIPIECRKQIWECLLYNPLLGESYAADDYRAAFDLSPAVLRVNKQTYNEGMDILYGRNRFLAQCVPYSSICFRFALCALTRYQELENASTAAEGDEEIIPAAKYVQHWKIVMSATVQGPPYTWNGLALLCRNIYMASIQSIEILIIPRGIESGWDSANKYGDETQLALNLKPLQRLRNIPRVTIRAAEFDEIPIDAMSDYEELADEFTPIFLNPVDEVRLVTLIQGNSDVEIIEEMYKNLLTYAQTFERIEEFKLDMKRLDAGTWYQPSEEPIDLSLEAERSSFDVSETTTDFFTSGNPFMSSSHPVESKLYLAKIAMRVDNVERFKLHRTKLIRYLEPQYEAIEAASKDLVDFIKIEKRLDGFFKPGEYRRSKCLDTANEAIVLLEDYASSFARRLERKTRLAIRKQKLLFKSRYDALPREQLFRSCEMSYERQWWNWFVDYYKKAVDDMDTQFLAIREARKKLYAWDLQSTVRETTFMPRALDEMINWEKYEPDMRVNEEWLEYRSYAHNESLEHENDHESDHDNHAWASVE</sequence>
<evidence type="ECO:0000313" key="3">
    <source>
        <dbReference type="Proteomes" id="UP000297777"/>
    </source>
</evidence>
<accession>A0A4Z1EPP1</accession>
<reference evidence="2 3" key="1">
    <citation type="submission" date="2017-12" db="EMBL/GenBank/DDBJ databases">
        <title>Comparative genomics of Botrytis spp.</title>
        <authorList>
            <person name="Valero-Jimenez C.A."/>
            <person name="Tapia P."/>
            <person name="Veloso J."/>
            <person name="Silva-Moreno E."/>
            <person name="Staats M."/>
            <person name="Valdes J.H."/>
            <person name="Van Kan J.A.L."/>
        </authorList>
    </citation>
    <scope>NUCLEOTIDE SEQUENCE [LARGE SCALE GENOMIC DNA]</scope>
    <source>
        <strain evidence="2 3">Bt9001</strain>
    </source>
</reference>
<gene>
    <name evidence="2" type="ORF">BTUL_0056g00020</name>
</gene>